<evidence type="ECO:0000259" key="1">
    <source>
        <dbReference type="Pfam" id="PF13924"/>
    </source>
</evidence>
<gene>
    <name evidence="2" type="ORF">CKO43_17930</name>
</gene>
<dbReference type="Pfam" id="PF13924">
    <property type="entry name" value="Lipocalin_5"/>
    <property type="match status" value="1"/>
</dbReference>
<name>A0ABS1DZM0_RUBGE</name>
<reference evidence="2" key="2">
    <citation type="journal article" date="2020" name="Microorganisms">
        <title>Osmotic Adaptation and Compatible Solute Biosynthesis of Phototrophic Bacteria as Revealed from Genome Analyses.</title>
        <authorList>
            <person name="Imhoff J.F."/>
            <person name="Rahn T."/>
            <person name="Kunzel S."/>
            <person name="Keller A."/>
            <person name="Neulinger S.C."/>
        </authorList>
    </citation>
    <scope>NUCLEOTIDE SEQUENCE</scope>
    <source>
        <strain evidence="2">IM 151</strain>
    </source>
</reference>
<organism evidence="2 3">
    <name type="scientific">Rubrivivax gelatinosus</name>
    <name type="common">Rhodocyclus gelatinosus</name>
    <name type="synonym">Rhodopseudomonas gelatinosa</name>
    <dbReference type="NCBI Taxonomy" id="28068"/>
    <lineage>
        <taxon>Bacteria</taxon>
        <taxon>Pseudomonadati</taxon>
        <taxon>Pseudomonadota</taxon>
        <taxon>Betaproteobacteria</taxon>
        <taxon>Burkholderiales</taxon>
        <taxon>Sphaerotilaceae</taxon>
        <taxon>Rubrivivax</taxon>
    </lineage>
</organism>
<dbReference type="RefSeq" id="WP_200232310.1">
    <property type="nucleotide sequence ID" value="NZ_NRRT01000134.1"/>
</dbReference>
<dbReference type="Proteomes" id="UP001041814">
    <property type="component" value="Unassembled WGS sequence"/>
</dbReference>
<dbReference type="EMBL" id="NRRU01000075">
    <property type="protein sequence ID" value="MBK1714650.1"/>
    <property type="molecule type" value="Genomic_DNA"/>
</dbReference>
<comment type="caution">
    <text evidence="2">The sequence shown here is derived from an EMBL/GenBank/DDBJ whole genome shotgun (WGS) entry which is preliminary data.</text>
</comment>
<keyword evidence="3" id="KW-1185">Reference proteome</keyword>
<evidence type="ECO:0000313" key="3">
    <source>
        <dbReference type="Proteomes" id="UP001041814"/>
    </source>
</evidence>
<proteinExistence type="predicted"/>
<accession>A0ABS1DZM0</accession>
<dbReference type="InterPro" id="IPR024311">
    <property type="entry name" value="Lipocalin-like"/>
</dbReference>
<reference evidence="2" key="1">
    <citation type="submission" date="2017-08" db="EMBL/GenBank/DDBJ databases">
        <authorList>
            <person name="Imhoff J.F."/>
            <person name="Rahn T."/>
            <person name="Kuenzel S."/>
            <person name="Neulinger S.C."/>
        </authorList>
    </citation>
    <scope>NUCLEOTIDE SEQUENCE</scope>
    <source>
        <strain evidence="2">IM 151</strain>
    </source>
</reference>
<evidence type="ECO:0000313" key="2">
    <source>
        <dbReference type="EMBL" id="MBK1714650.1"/>
    </source>
</evidence>
<feature type="domain" description="Lipocalin-like" evidence="1">
    <location>
        <begin position="11"/>
        <end position="127"/>
    </location>
</feature>
<sequence length="152" mass="16500">MDHDLLSRRLVGTWLLESFSLDSDAGTQIFPMGRAASGYVSYSDDGWMSFQVSASGRQPYDVPMQDGGSTEQTVAAARSFLAYAGPYTVDEVQSTVSQQVEQCLVPNWVGDLHVRHVTLDGAGGLVLASDPFPIGPTPHRVVLRFQARPATR</sequence>
<protein>
    <recommendedName>
        <fullName evidence="1">Lipocalin-like domain-containing protein</fullName>
    </recommendedName>
</protein>